<dbReference type="AlphaFoldDB" id="A0A1I5V4D9"/>
<dbReference type="NCBIfam" id="NF005304">
    <property type="entry name" value="PRK06835.1"/>
    <property type="match status" value="1"/>
</dbReference>
<dbReference type="OrthoDB" id="9776217at2"/>
<dbReference type="Proteomes" id="UP000182624">
    <property type="component" value="Unassembled WGS sequence"/>
</dbReference>
<evidence type="ECO:0000259" key="1">
    <source>
        <dbReference type="SMART" id="SM00382"/>
    </source>
</evidence>
<dbReference type="Gene3D" id="3.40.50.300">
    <property type="entry name" value="P-loop containing nucleotide triphosphate hydrolases"/>
    <property type="match status" value="1"/>
</dbReference>
<dbReference type="SUPFAM" id="SSF52540">
    <property type="entry name" value="P-loop containing nucleoside triphosphate hydrolases"/>
    <property type="match status" value="1"/>
</dbReference>
<protein>
    <submittedName>
        <fullName evidence="2">DNA replication protein DnaC</fullName>
    </submittedName>
</protein>
<dbReference type="PANTHER" id="PTHR30050:SF4">
    <property type="entry name" value="ATP-BINDING PROTEIN RV3427C IN INSERTION SEQUENCE-RELATED"/>
    <property type="match status" value="1"/>
</dbReference>
<dbReference type="SMART" id="SM00382">
    <property type="entry name" value="AAA"/>
    <property type="match status" value="1"/>
</dbReference>
<dbReference type="Pfam" id="PF01695">
    <property type="entry name" value="IstB_IS21"/>
    <property type="match status" value="1"/>
</dbReference>
<gene>
    <name evidence="2" type="ORF">SAMN04487928_11566</name>
</gene>
<dbReference type="RefSeq" id="WP_074888413.1">
    <property type="nucleotide sequence ID" value="NZ_FOXO01000015.1"/>
</dbReference>
<dbReference type="InterPro" id="IPR027417">
    <property type="entry name" value="P-loop_NTPase"/>
</dbReference>
<evidence type="ECO:0000313" key="3">
    <source>
        <dbReference type="Proteomes" id="UP000182624"/>
    </source>
</evidence>
<dbReference type="InterPro" id="IPR003593">
    <property type="entry name" value="AAA+_ATPase"/>
</dbReference>
<evidence type="ECO:0000313" key="2">
    <source>
        <dbReference type="EMBL" id="SFQ01836.1"/>
    </source>
</evidence>
<sequence>MALTNAQYDEIMHEYEERRALHRQELEDRQRYVYETVEGYKELEDETASASVSFGKRLLSGERLDRSVLKRELEELARQKLILLTEAGFSSDYLDMGYTCQDCKDTGYIGNEKCHCFKQKIIETLYDKSNLRMLTKSANFRLLTDKYYHGEDLKRFHGAVKAAEEFINNFCSDYQNLFIYGTVGTGKSFLSVCIANELLKKGHSVIYFSSMGLFELLAENSFDYKNKGELRGIYEDLYNCELLIIDDLGTERTNSFVASELFSCLNERDNRKKATIITTNLSLEQLQKTYSDRIFSRITSNFRFLKLSGQDIRNIKKIARKESEDFQ</sequence>
<accession>A0A1I5V4D9</accession>
<keyword evidence="3" id="KW-1185">Reference proteome</keyword>
<dbReference type="CDD" id="cd00009">
    <property type="entry name" value="AAA"/>
    <property type="match status" value="1"/>
</dbReference>
<organism evidence="2 3">
    <name type="scientific">Butyrivibrio proteoclasticus</name>
    <dbReference type="NCBI Taxonomy" id="43305"/>
    <lineage>
        <taxon>Bacteria</taxon>
        <taxon>Bacillati</taxon>
        <taxon>Bacillota</taxon>
        <taxon>Clostridia</taxon>
        <taxon>Lachnospirales</taxon>
        <taxon>Lachnospiraceae</taxon>
        <taxon>Butyrivibrio</taxon>
    </lineage>
</organism>
<feature type="domain" description="AAA+ ATPase" evidence="1">
    <location>
        <begin position="173"/>
        <end position="305"/>
    </location>
</feature>
<proteinExistence type="predicted"/>
<dbReference type="GO" id="GO:0005524">
    <property type="term" value="F:ATP binding"/>
    <property type="evidence" value="ECO:0007669"/>
    <property type="project" value="InterPro"/>
</dbReference>
<dbReference type="EMBL" id="FOXO01000015">
    <property type="protein sequence ID" value="SFQ01836.1"/>
    <property type="molecule type" value="Genomic_DNA"/>
</dbReference>
<reference evidence="3" key="1">
    <citation type="submission" date="2016-10" db="EMBL/GenBank/DDBJ databases">
        <authorList>
            <person name="Varghese N."/>
            <person name="Submissions S."/>
        </authorList>
    </citation>
    <scope>NUCLEOTIDE SEQUENCE [LARGE SCALE GENOMIC DNA]</scope>
    <source>
        <strain evidence="3">P18</strain>
    </source>
</reference>
<dbReference type="InterPro" id="IPR002611">
    <property type="entry name" value="IstB_ATP-bd"/>
</dbReference>
<dbReference type="PANTHER" id="PTHR30050">
    <property type="entry name" value="CHROMOSOMAL REPLICATION INITIATOR PROTEIN DNAA"/>
    <property type="match status" value="1"/>
</dbReference>
<dbReference type="GO" id="GO:0006260">
    <property type="term" value="P:DNA replication"/>
    <property type="evidence" value="ECO:0007669"/>
    <property type="project" value="TreeGrafter"/>
</dbReference>
<name>A0A1I5V4D9_9FIRM</name>